<dbReference type="Proteomes" id="UP000460718">
    <property type="component" value="Unassembled WGS sequence"/>
</dbReference>
<dbReference type="AlphaFoldDB" id="A0A6A3MJ45"/>
<protein>
    <submittedName>
        <fullName evidence="1">Uncharacterized protein</fullName>
    </submittedName>
</protein>
<dbReference type="Proteomes" id="UP000488956">
    <property type="component" value="Unassembled WGS sequence"/>
</dbReference>
<evidence type="ECO:0000313" key="1">
    <source>
        <dbReference type="EMBL" id="KAE9028193.1"/>
    </source>
</evidence>
<evidence type="ECO:0000313" key="4">
    <source>
        <dbReference type="Proteomes" id="UP000488956"/>
    </source>
</evidence>
<dbReference type="EMBL" id="QXFX01000051">
    <property type="protein sequence ID" value="KAE9135794.1"/>
    <property type="molecule type" value="Genomic_DNA"/>
</dbReference>
<name>A0A6A3MJ45_9STRA</name>
<accession>A0A6A3MJ45</accession>
<gene>
    <name evidence="2" type="ORF">PF010_g1928</name>
    <name evidence="1" type="ORF">PF011_g1680</name>
</gene>
<dbReference type="EMBL" id="QXFW01000048">
    <property type="protein sequence ID" value="KAE9028193.1"/>
    <property type="molecule type" value="Genomic_DNA"/>
</dbReference>
<comment type="caution">
    <text evidence="1">The sequence shown here is derived from an EMBL/GenBank/DDBJ whole genome shotgun (WGS) entry which is preliminary data.</text>
</comment>
<evidence type="ECO:0000313" key="2">
    <source>
        <dbReference type="EMBL" id="KAE9135794.1"/>
    </source>
</evidence>
<proteinExistence type="predicted"/>
<organism evidence="1 3">
    <name type="scientific">Phytophthora fragariae</name>
    <dbReference type="NCBI Taxonomy" id="53985"/>
    <lineage>
        <taxon>Eukaryota</taxon>
        <taxon>Sar</taxon>
        <taxon>Stramenopiles</taxon>
        <taxon>Oomycota</taxon>
        <taxon>Peronosporomycetes</taxon>
        <taxon>Peronosporales</taxon>
        <taxon>Peronosporaceae</taxon>
        <taxon>Phytophthora</taxon>
    </lineage>
</organism>
<sequence length="134" mass="14444">MDAAGVRTVGKCSGCVVVCLANRWTAARARSCERRCFAKTRSQSRADVRKTALATLMQDCMTGTRMLNTTLGGSRPFPASLTGQQGFRPLDWRRAPHGGGLSDHHSSVLHKSGARLGIGHFGIHSAEPKPSERL</sequence>
<evidence type="ECO:0000313" key="3">
    <source>
        <dbReference type="Proteomes" id="UP000460718"/>
    </source>
</evidence>
<reference evidence="3 4" key="1">
    <citation type="submission" date="2018-09" db="EMBL/GenBank/DDBJ databases">
        <title>Genomic investigation of the strawberry pathogen Phytophthora fragariae indicates pathogenicity is determined by transcriptional variation in three key races.</title>
        <authorList>
            <person name="Adams T.M."/>
            <person name="Armitage A.D."/>
            <person name="Sobczyk M.K."/>
            <person name="Bates H.J."/>
            <person name="Dunwell J.M."/>
            <person name="Nellist C.F."/>
            <person name="Harrison R.J."/>
        </authorList>
    </citation>
    <scope>NUCLEOTIDE SEQUENCE [LARGE SCALE GENOMIC DNA]</scope>
    <source>
        <strain evidence="2 4">ONT-3</strain>
        <strain evidence="1 3">SCRP245</strain>
    </source>
</reference>